<reference evidence="1" key="1">
    <citation type="submission" date="2021-06" db="EMBL/GenBank/DDBJ databases">
        <authorList>
            <person name="Kallberg Y."/>
            <person name="Tangrot J."/>
            <person name="Rosling A."/>
        </authorList>
    </citation>
    <scope>NUCLEOTIDE SEQUENCE</scope>
    <source>
        <strain evidence="1">28 12/20/2015</strain>
    </source>
</reference>
<organism evidence="1 2">
    <name type="scientific">Cetraspora pellucida</name>
    <dbReference type="NCBI Taxonomy" id="1433469"/>
    <lineage>
        <taxon>Eukaryota</taxon>
        <taxon>Fungi</taxon>
        <taxon>Fungi incertae sedis</taxon>
        <taxon>Mucoromycota</taxon>
        <taxon>Glomeromycotina</taxon>
        <taxon>Glomeromycetes</taxon>
        <taxon>Diversisporales</taxon>
        <taxon>Gigasporaceae</taxon>
        <taxon>Cetraspora</taxon>
    </lineage>
</organism>
<keyword evidence="2" id="KW-1185">Reference proteome</keyword>
<sequence length="305" mass="35490">STKKFLSMVLQFCNSKTLSKHLKEDLNQNWHYKIKMAKDIANSLQEPAITITDENIAYANPKCSEKDKEKLQVEILRGVRETHVNRTPIDYIELYYIDIDHIYQDHDYIPKIFLEKKNPSVSNKDACLMVIKSSLQNQYLFLPVEGEIFIKRNKSNNIIIKDQEIARRHAKIICSQGKVDIISLSSQSRIIFNSEKLFYCNSRTLKRNDIIEIGCSIFQYLLVGEYENCIDKLLPIYNNAYLLKSLKTEFISVKKNKQNLSLIFFDLDHFKSINDDNDYGTGNYALKELATLIKNNHVKAEDIFA</sequence>
<accession>A0ACA9LU03</accession>
<dbReference type="Proteomes" id="UP000789366">
    <property type="component" value="Unassembled WGS sequence"/>
</dbReference>
<feature type="non-terminal residue" evidence="1">
    <location>
        <position position="1"/>
    </location>
</feature>
<name>A0ACA9LU03_9GLOM</name>
<proteinExistence type="predicted"/>
<comment type="caution">
    <text evidence="1">The sequence shown here is derived from an EMBL/GenBank/DDBJ whole genome shotgun (WGS) entry which is preliminary data.</text>
</comment>
<evidence type="ECO:0000313" key="2">
    <source>
        <dbReference type="Proteomes" id="UP000789366"/>
    </source>
</evidence>
<dbReference type="EMBL" id="CAJVPW010005132">
    <property type="protein sequence ID" value="CAG8550498.1"/>
    <property type="molecule type" value="Genomic_DNA"/>
</dbReference>
<evidence type="ECO:0000313" key="1">
    <source>
        <dbReference type="EMBL" id="CAG8550498.1"/>
    </source>
</evidence>
<gene>
    <name evidence="1" type="ORF">SPELUC_LOCUS5184</name>
</gene>
<protein>
    <submittedName>
        <fullName evidence="1">13568_t:CDS:1</fullName>
    </submittedName>
</protein>